<proteinExistence type="predicted"/>
<keyword evidence="1" id="KW-0472">Membrane</keyword>
<dbReference type="EMBL" id="BSOW01000003">
    <property type="protein sequence ID" value="GLR84459.1"/>
    <property type="molecule type" value="Genomic_DNA"/>
</dbReference>
<feature type="transmembrane region" description="Helical" evidence="1">
    <location>
        <begin position="982"/>
        <end position="1005"/>
    </location>
</feature>
<dbReference type="SUPFAM" id="SSF82866">
    <property type="entry name" value="Multidrug efflux transporter AcrB transmembrane domain"/>
    <property type="match status" value="2"/>
</dbReference>
<evidence type="ECO:0000313" key="2">
    <source>
        <dbReference type="EMBL" id="GLR84459.1"/>
    </source>
</evidence>
<feature type="transmembrane region" description="Helical" evidence="1">
    <location>
        <begin position="520"/>
        <end position="542"/>
    </location>
</feature>
<feature type="transmembrane region" description="Helical" evidence="1">
    <location>
        <begin position="337"/>
        <end position="356"/>
    </location>
</feature>
<keyword evidence="1" id="KW-0812">Transmembrane</keyword>
<dbReference type="Gene3D" id="1.20.1640.10">
    <property type="entry name" value="Multidrug efflux transporter AcrB transmembrane domain"/>
    <property type="match status" value="2"/>
</dbReference>
<dbReference type="SUPFAM" id="SSF82693">
    <property type="entry name" value="Multidrug efflux transporter AcrB pore domain, PN1, PN2, PC1 and PC2 subdomains"/>
    <property type="match status" value="2"/>
</dbReference>
<feature type="transmembrane region" description="Helical" evidence="1">
    <location>
        <begin position="956"/>
        <end position="976"/>
    </location>
</feature>
<dbReference type="Pfam" id="PF00873">
    <property type="entry name" value="ACR_tran"/>
    <property type="match status" value="1"/>
</dbReference>
<dbReference type="Gene3D" id="3.30.70.1320">
    <property type="entry name" value="Multidrug efflux transporter AcrB pore domain like"/>
    <property type="match status" value="1"/>
</dbReference>
<feature type="transmembrane region" description="Helical" evidence="1">
    <location>
        <begin position="461"/>
        <end position="493"/>
    </location>
</feature>
<feature type="transmembrane region" description="Helical" evidence="1">
    <location>
        <begin position="434"/>
        <end position="455"/>
    </location>
</feature>
<feature type="transmembrane region" description="Helical" evidence="1">
    <location>
        <begin position="880"/>
        <end position="900"/>
    </location>
</feature>
<keyword evidence="3" id="KW-1185">Reference proteome</keyword>
<feature type="transmembrane region" description="Helical" evidence="1">
    <location>
        <begin position="16"/>
        <end position="35"/>
    </location>
</feature>
<organism evidence="2 3">
    <name type="scientific">Bradyrhizobium iriomotense</name>
    <dbReference type="NCBI Taxonomy" id="441950"/>
    <lineage>
        <taxon>Bacteria</taxon>
        <taxon>Pseudomonadati</taxon>
        <taxon>Pseudomonadota</taxon>
        <taxon>Alphaproteobacteria</taxon>
        <taxon>Hyphomicrobiales</taxon>
        <taxon>Nitrobacteraceae</taxon>
        <taxon>Bradyrhizobium</taxon>
    </lineage>
</organism>
<dbReference type="Gene3D" id="3.30.70.1430">
    <property type="entry name" value="Multidrug efflux transporter AcrB pore domain"/>
    <property type="match status" value="2"/>
</dbReference>
<evidence type="ECO:0000313" key="3">
    <source>
        <dbReference type="Proteomes" id="UP001156905"/>
    </source>
</evidence>
<comment type="caution">
    <text evidence="2">The sequence shown here is derived from an EMBL/GenBank/DDBJ whole genome shotgun (WGS) entry which is preliminary data.</text>
</comment>
<dbReference type="PANTHER" id="PTHR32063">
    <property type="match status" value="1"/>
</dbReference>
<dbReference type="Gene3D" id="3.30.70.1440">
    <property type="entry name" value="Multidrug efflux transporter AcrB pore domain"/>
    <property type="match status" value="1"/>
</dbReference>
<evidence type="ECO:0000256" key="1">
    <source>
        <dbReference type="SAM" id="Phobius"/>
    </source>
</evidence>
<accession>A0ABQ6AQE9</accession>
<sequence>MTGLNLSEWALKHRSLVVYVMMVAVIAGGLAYFRLGRNEDPSFIIKTMVVQAAWPGATAEETMKQVTERLERQLQETPHLDFLRSFTRAGLTTIFVNLKGSASAKQVSDTWYEVRKSVGDMRHTLPAGVVGPGFNDDFGDTFGIVYGFTSDGFTQRELRDHVEAIRSRLLQVPDVSKIELLGVNDEVIFVEFSKQELATLGVDRAALLAALQAQNIVRPAGTIETGTESISVRVSGGFQSEQDIANVNFFAGGRTIRLSDIAQVRRGYVDPPGPMFRINGQPAIGLAIAMRDGGDILALGRNIKKAMTEVTANLPIGIEPSLVADQAVVVDGAISEFMTSLLQAIAIILVVSFISLGVRPGLIIALAIPLTLAIVFPIMEIARIDMQRISLGALIIALALLVDDAMTTTDATLNRLAEGDSKFDAATFAYRSHAFAMLAGTLVTIAGFIPVGFAASSAGEYTFSLFAVVAIALLVSWFVAVIFTPLLGVVILVPPKQKSTAAPGRVFRLYRSFLERAMRANWLTIAISLALFVASVLALPLIPQQFFPSSDRPELLVDLSLPQNASIYASETAAKRLDAVLAGDPDVHHWSANVGRGAIRFYLPLNVELPNNFFTQAVVVAKDVAARERLHAKLERILAEEFPNAVSAVSPLGLGPPVGWPLQYRVSGPDVEQVREIALKVGQTVASDPRAKSVNFDWMEPDRKVRIRVDQDEARLLGLSSQAISSVLNTVLTGATVTQVRDDIYLVDVVARAIDEQRVSLSNLRTLQVPLPGGRTAPLSQFATFENRQEYPLIWRRDRVPTLTVRADIRGGTLPGTVVDALSPAIEKLKKTLPPSYDVAVGGTVEESQKSQASVIAVVPMMLFVMFTVLMIQLQSFPRLLMVVSVAPLGMIGVVAALLLSGRPMGFVTILGVLALLGMISKNAVILISQIEAERTQGKGPWEAAVDASSSRFRPIMLTAVSTVLGMIPIAPTVFWGPMAVAIMGGLLVATVLTLVFLPTLYVTWFGRDGKAQASVESHPA</sequence>
<dbReference type="PRINTS" id="PR00702">
    <property type="entry name" value="ACRIFLAVINRP"/>
</dbReference>
<gene>
    <name evidence="2" type="ORF">GCM10007857_11690</name>
</gene>
<dbReference type="InterPro" id="IPR001036">
    <property type="entry name" value="Acrflvin-R"/>
</dbReference>
<dbReference type="Gene3D" id="3.30.2090.10">
    <property type="entry name" value="Multidrug efflux transporter AcrB TolC docking domain, DN and DC subdomains"/>
    <property type="match status" value="2"/>
</dbReference>
<feature type="transmembrane region" description="Helical" evidence="1">
    <location>
        <begin position="853"/>
        <end position="873"/>
    </location>
</feature>
<feature type="transmembrane region" description="Helical" evidence="1">
    <location>
        <begin position="906"/>
        <end position="929"/>
    </location>
</feature>
<keyword evidence="1" id="KW-1133">Transmembrane helix</keyword>
<feature type="transmembrane region" description="Helical" evidence="1">
    <location>
        <begin position="362"/>
        <end position="382"/>
    </location>
</feature>
<protein>
    <submittedName>
        <fullName evidence="2">ACR family transporter</fullName>
    </submittedName>
</protein>
<name>A0ABQ6AQE9_9BRAD</name>
<reference evidence="3" key="1">
    <citation type="journal article" date="2019" name="Int. J. Syst. Evol. Microbiol.">
        <title>The Global Catalogue of Microorganisms (GCM) 10K type strain sequencing project: providing services to taxonomists for standard genome sequencing and annotation.</title>
        <authorList>
            <consortium name="The Broad Institute Genomics Platform"/>
            <consortium name="The Broad Institute Genome Sequencing Center for Infectious Disease"/>
            <person name="Wu L."/>
            <person name="Ma J."/>
        </authorList>
    </citation>
    <scope>NUCLEOTIDE SEQUENCE [LARGE SCALE GENOMIC DNA]</scope>
    <source>
        <strain evidence="3">NBRC 102520</strain>
    </source>
</reference>
<dbReference type="InterPro" id="IPR027463">
    <property type="entry name" value="AcrB_DN_DC_subdom"/>
</dbReference>
<dbReference type="SUPFAM" id="SSF82714">
    <property type="entry name" value="Multidrug efflux transporter AcrB TolC docking domain, DN and DC subdomains"/>
    <property type="match status" value="2"/>
</dbReference>
<dbReference type="RefSeq" id="WP_284262155.1">
    <property type="nucleotide sequence ID" value="NZ_BSOW01000003.1"/>
</dbReference>
<dbReference type="Proteomes" id="UP001156905">
    <property type="component" value="Unassembled WGS sequence"/>
</dbReference>
<dbReference type="PANTHER" id="PTHR32063:SF64">
    <property type="entry name" value="ACRB_ACRD_ACRF FAMILY PROTEIN"/>
    <property type="match status" value="1"/>
</dbReference>